<dbReference type="PANTHER" id="PTHR13439:SF0">
    <property type="entry name" value="TOPOISOMERASE I DAMAGE AFFECTED PROTEIN 4"/>
    <property type="match status" value="1"/>
</dbReference>
<dbReference type="PhylomeDB" id="A7TPW8"/>
<dbReference type="OMA" id="MPVYYSH"/>
<evidence type="ECO:0000313" key="8">
    <source>
        <dbReference type="EMBL" id="EDO15666.1"/>
    </source>
</evidence>
<comment type="subcellular location">
    <subcellularLocation>
        <location evidence="1">Membrane</location>
        <topology evidence="1">Multi-pass membrane protein</topology>
    </subcellularLocation>
</comment>
<feature type="transmembrane region" description="Helical" evidence="6">
    <location>
        <begin position="20"/>
        <end position="44"/>
    </location>
</feature>
<dbReference type="InterPro" id="IPR006634">
    <property type="entry name" value="TLC-dom"/>
</dbReference>
<feature type="transmembrane region" description="Helical" evidence="6">
    <location>
        <begin position="231"/>
        <end position="252"/>
    </location>
</feature>
<proteinExistence type="predicted"/>
<dbReference type="RefSeq" id="XP_001643524.1">
    <property type="nucleotide sequence ID" value="XM_001643474.1"/>
</dbReference>
<evidence type="ECO:0000256" key="4">
    <source>
        <dbReference type="ARBA" id="ARBA00023136"/>
    </source>
</evidence>
<feature type="transmembrane region" description="Helical" evidence="6">
    <location>
        <begin position="104"/>
        <end position="124"/>
    </location>
</feature>
<feature type="transmembrane region" description="Helical" evidence="6">
    <location>
        <begin position="65"/>
        <end position="92"/>
    </location>
</feature>
<evidence type="ECO:0000256" key="2">
    <source>
        <dbReference type="ARBA" id="ARBA00022692"/>
    </source>
</evidence>
<accession>A7TPW8</accession>
<dbReference type="HOGENOM" id="CLU_034597_0_0_1"/>
<dbReference type="FunCoup" id="A7TPW8">
    <property type="interactions" value="100"/>
</dbReference>
<dbReference type="InterPro" id="IPR050846">
    <property type="entry name" value="TLCD"/>
</dbReference>
<evidence type="ECO:0000256" key="5">
    <source>
        <dbReference type="PROSITE-ProRule" id="PRU00205"/>
    </source>
</evidence>
<feature type="transmembrane region" description="Helical" evidence="6">
    <location>
        <begin position="131"/>
        <end position="147"/>
    </location>
</feature>
<gene>
    <name evidence="8" type="ORF">Kpol_1008p2</name>
</gene>
<dbReference type="GO" id="GO:0005783">
    <property type="term" value="C:endoplasmic reticulum"/>
    <property type="evidence" value="ECO:0007669"/>
    <property type="project" value="TreeGrafter"/>
</dbReference>
<reference evidence="8 9" key="1">
    <citation type="journal article" date="2007" name="Proc. Natl. Acad. Sci. U.S.A.">
        <title>Independent sorting-out of thousands of duplicated gene pairs in two yeast species descended from a whole-genome duplication.</title>
        <authorList>
            <person name="Scannell D.R."/>
            <person name="Frank A.C."/>
            <person name="Conant G.C."/>
            <person name="Byrne K.P."/>
            <person name="Woolfit M."/>
            <person name="Wolfe K.H."/>
        </authorList>
    </citation>
    <scope>NUCLEOTIDE SEQUENCE [LARGE SCALE GENOMIC DNA]</scope>
    <source>
        <strain evidence="9">ATCC 22028 / DSM 70294 / BCRC 21397 / CBS 2163 / NBRC 10782 / NRRL Y-8283 / UCD 57-17</strain>
    </source>
</reference>
<dbReference type="GO" id="GO:0016020">
    <property type="term" value="C:membrane"/>
    <property type="evidence" value="ECO:0007669"/>
    <property type="project" value="UniProtKB-SubCell"/>
</dbReference>
<dbReference type="AlphaFoldDB" id="A7TPW8"/>
<keyword evidence="3 6" id="KW-1133">Transmembrane helix</keyword>
<name>A7TPW8_VANPO</name>
<dbReference type="eggNOG" id="KOG4561">
    <property type="taxonomic scope" value="Eukaryota"/>
</dbReference>
<dbReference type="GeneID" id="5543777"/>
<feature type="domain" description="TLC" evidence="7">
    <location>
        <begin position="60"/>
        <end position="264"/>
    </location>
</feature>
<dbReference type="PANTHER" id="PTHR13439">
    <property type="entry name" value="CT120 PROTEIN"/>
    <property type="match status" value="1"/>
</dbReference>
<evidence type="ECO:0000256" key="1">
    <source>
        <dbReference type="ARBA" id="ARBA00004141"/>
    </source>
</evidence>
<sequence length="272" mass="31671">MEVDPFLQYSWYPESDNLFLLHLHEIFFSYLFYQILSSFIVPIANKQIFGHHYTSITSEKLKIDFDIHSVSMVQCTISLFLLAPVLTLPLGLNIVTYHDPYCSLVSAITIGYFVWDIIVCIRYYNLYGLQFLIHGIISFYVFCITLIPFSQPWIGKFLLFEASTPFVNINWYIIQLTKTAKDGKAVVPTWFNVLNGILLMVVFFLVRIVWGFTAITLLVFEMWKIRDELPVLLSISCVLLNLVMDFLNVFWFSKMIKIAKKLASSPKQDHKE</sequence>
<evidence type="ECO:0000313" key="9">
    <source>
        <dbReference type="Proteomes" id="UP000000267"/>
    </source>
</evidence>
<keyword evidence="2 5" id="KW-0812">Transmembrane</keyword>
<dbReference type="Pfam" id="PF03798">
    <property type="entry name" value="TRAM_LAG1_CLN8"/>
    <property type="match status" value="1"/>
</dbReference>
<feature type="transmembrane region" description="Helical" evidence="6">
    <location>
        <begin position="153"/>
        <end position="173"/>
    </location>
</feature>
<protein>
    <recommendedName>
        <fullName evidence="7">TLC domain-containing protein</fullName>
    </recommendedName>
</protein>
<dbReference type="SMART" id="SM00724">
    <property type="entry name" value="TLC"/>
    <property type="match status" value="1"/>
</dbReference>
<evidence type="ECO:0000256" key="6">
    <source>
        <dbReference type="SAM" id="Phobius"/>
    </source>
</evidence>
<dbReference type="InParanoid" id="A7TPW8"/>
<dbReference type="PROSITE" id="PS50922">
    <property type="entry name" value="TLC"/>
    <property type="match status" value="1"/>
</dbReference>
<feature type="transmembrane region" description="Helical" evidence="6">
    <location>
        <begin position="193"/>
        <end position="219"/>
    </location>
</feature>
<keyword evidence="4 5" id="KW-0472">Membrane</keyword>
<dbReference type="KEGG" id="vpo:Kpol_1008p2"/>
<dbReference type="GO" id="GO:0055088">
    <property type="term" value="P:lipid homeostasis"/>
    <property type="evidence" value="ECO:0007669"/>
    <property type="project" value="TreeGrafter"/>
</dbReference>
<dbReference type="EMBL" id="DS480449">
    <property type="protein sequence ID" value="EDO15666.1"/>
    <property type="molecule type" value="Genomic_DNA"/>
</dbReference>
<organism evidence="9">
    <name type="scientific">Vanderwaltozyma polyspora (strain ATCC 22028 / DSM 70294 / BCRC 21397 / CBS 2163 / NBRC 10782 / NRRL Y-8283 / UCD 57-17)</name>
    <name type="common">Kluyveromyces polysporus</name>
    <dbReference type="NCBI Taxonomy" id="436907"/>
    <lineage>
        <taxon>Eukaryota</taxon>
        <taxon>Fungi</taxon>
        <taxon>Dikarya</taxon>
        <taxon>Ascomycota</taxon>
        <taxon>Saccharomycotina</taxon>
        <taxon>Saccharomycetes</taxon>
        <taxon>Saccharomycetales</taxon>
        <taxon>Saccharomycetaceae</taxon>
        <taxon>Vanderwaltozyma</taxon>
    </lineage>
</organism>
<evidence type="ECO:0000259" key="7">
    <source>
        <dbReference type="PROSITE" id="PS50922"/>
    </source>
</evidence>
<keyword evidence="9" id="KW-1185">Reference proteome</keyword>
<dbReference type="OrthoDB" id="10266980at2759"/>
<dbReference type="Proteomes" id="UP000000267">
    <property type="component" value="Unassembled WGS sequence"/>
</dbReference>
<evidence type="ECO:0000256" key="3">
    <source>
        <dbReference type="ARBA" id="ARBA00022989"/>
    </source>
</evidence>